<evidence type="ECO:0000256" key="3">
    <source>
        <dbReference type="ARBA" id="ARBA00013080"/>
    </source>
</evidence>
<dbReference type="GO" id="GO:0008837">
    <property type="term" value="F:diaminopimelate epimerase activity"/>
    <property type="evidence" value="ECO:0007669"/>
    <property type="project" value="UniProtKB-UniRule"/>
</dbReference>
<keyword evidence="4 8" id="KW-0028">Amino-acid biosynthesis</keyword>
<dbReference type="Pfam" id="PF01678">
    <property type="entry name" value="DAP_epimerase"/>
    <property type="match status" value="2"/>
</dbReference>
<dbReference type="PANTHER" id="PTHR31689:SF0">
    <property type="entry name" value="DIAMINOPIMELATE EPIMERASE"/>
    <property type="match status" value="1"/>
</dbReference>
<feature type="binding site" evidence="8">
    <location>
        <position position="66"/>
    </location>
    <ligand>
        <name>substrate</name>
    </ligand>
</feature>
<comment type="catalytic activity">
    <reaction evidence="7 8">
        <text>(2S,6S)-2,6-diaminopimelate = meso-2,6-diaminopimelate</text>
        <dbReference type="Rhea" id="RHEA:15393"/>
        <dbReference type="ChEBI" id="CHEBI:57609"/>
        <dbReference type="ChEBI" id="CHEBI:57791"/>
        <dbReference type="EC" id="5.1.1.7"/>
    </reaction>
</comment>
<dbReference type="Proteomes" id="UP000178449">
    <property type="component" value="Unassembled WGS sequence"/>
</dbReference>
<feature type="site" description="Could be important to modulate the pK values of the two catalytic cysteine residues" evidence="8">
    <location>
        <position position="213"/>
    </location>
</feature>
<dbReference type="EMBL" id="MFNE01000021">
    <property type="protein sequence ID" value="OGG95510.1"/>
    <property type="molecule type" value="Genomic_DNA"/>
</dbReference>
<evidence type="ECO:0000256" key="9">
    <source>
        <dbReference type="PROSITE-ProRule" id="PRU10125"/>
    </source>
</evidence>
<gene>
    <name evidence="8" type="primary">dapF</name>
    <name evidence="10" type="ORF">A2527_06675</name>
</gene>
<sequence>MSRLRFTKMQGAGNDYIYVNLSQEELSKSPAELAQMLCDRHFGIGGDGLVLIDKGQGTDLTMRMFNADGSEAEMCGNAIRCVAFYGLINGLTDKKSVSVHTKAGVKQIEILEVNPARIRVNMGVPDLRPAFLPARVEGERVLDQEFDFGGTKIRGSLVSMGNPHLVTFVDNLDTLDIETLGPLIEQDPRFPNRINIEFVQVFSPERARQRTWERGSGETLACGTGASAVLVAGALTGRLGRKAHITLLGGELTLEWEGEGKPLFMTGGAVKVFDGELDY</sequence>
<evidence type="ECO:0000256" key="7">
    <source>
        <dbReference type="ARBA" id="ARBA00051712"/>
    </source>
</evidence>
<comment type="caution">
    <text evidence="10">The sequence shown here is derived from an EMBL/GenBank/DDBJ whole genome shotgun (WGS) entry which is preliminary data.</text>
</comment>
<feature type="active site" description="Proton acceptor" evidence="8">
    <location>
        <position position="222"/>
    </location>
</feature>
<evidence type="ECO:0000256" key="4">
    <source>
        <dbReference type="ARBA" id="ARBA00022605"/>
    </source>
</evidence>
<dbReference type="PANTHER" id="PTHR31689">
    <property type="entry name" value="DIAMINOPIMELATE EPIMERASE, CHLOROPLASTIC"/>
    <property type="match status" value="1"/>
</dbReference>
<feature type="binding site" evidence="8">
    <location>
        <begin position="213"/>
        <end position="214"/>
    </location>
    <ligand>
        <name>substrate</name>
    </ligand>
</feature>
<dbReference type="EC" id="5.1.1.7" evidence="3 8"/>
<feature type="active site" evidence="9">
    <location>
        <position position="75"/>
    </location>
</feature>
<comment type="subunit">
    <text evidence="8">Homodimer.</text>
</comment>
<feature type="binding site" evidence="8">
    <location>
        <begin position="223"/>
        <end position="224"/>
    </location>
    <ligand>
        <name>substrate</name>
    </ligand>
</feature>
<dbReference type="SUPFAM" id="SSF54506">
    <property type="entry name" value="Diaminopimelate epimerase-like"/>
    <property type="match status" value="2"/>
</dbReference>
<proteinExistence type="inferred from homology"/>
<comment type="function">
    <text evidence="8">Catalyzes the stereoinversion of LL-2,6-diaminopimelate (L,L-DAP) to meso-diaminopimelate (meso-DAP), a precursor of L-lysine and an essential component of the bacterial peptidoglycan.</text>
</comment>
<comment type="caution">
    <text evidence="8">Lacks conserved residue(s) required for the propagation of feature annotation.</text>
</comment>
<protein>
    <recommendedName>
        <fullName evidence="3 8">Diaminopimelate epimerase</fullName>
        <shortName evidence="8">DAP epimerase</shortName>
        <ecNumber evidence="3 8">5.1.1.7</ecNumber>
    </recommendedName>
    <alternativeName>
        <fullName evidence="8">PLP-independent amino acid racemase</fullName>
    </alternativeName>
</protein>
<keyword evidence="5 8" id="KW-0457">Lysine biosynthesis</keyword>
<feature type="binding site" evidence="8">
    <location>
        <position position="14"/>
    </location>
    <ligand>
        <name>substrate</name>
    </ligand>
</feature>
<organism evidence="10 11">
    <name type="scientific">Candidatus Lambdaproteobacteria bacterium RIFOXYD2_FULL_50_16</name>
    <dbReference type="NCBI Taxonomy" id="1817772"/>
    <lineage>
        <taxon>Bacteria</taxon>
        <taxon>Pseudomonadati</taxon>
        <taxon>Pseudomonadota</taxon>
        <taxon>Candidatus Lambdaproteobacteria</taxon>
    </lineage>
</organism>
<feature type="binding site" evidence="8">
    <location>
        <position position="195"/>
    </location>
    <ligand>
        <name>substrate</name>
    </ligand>
</feature>
<feature type="active site" description="Proton donor" evidence="8">
    <location>
        <position position="75"/>
    </location>
</feature>
<dbReference type="PROSITE" id="PS01326">
    <property type="entry name" value="DAP_EPIMERASE"/>
    <property type="match status" value="1"/>
</dbReference>
<reference evidence="10 11" key="1">
    <citation type="journal article" date="2016" name="Nat. Commun.">
        <title>Thousands of microbial genomes shed light on interconnected biogeochemical processes in an aquifer system.</title>
        <authorList>
            <person name="Anantharaman K."/>
            <person name="Brown C.T."/>
            <person name="Hug L.A."/>
            <person name="Sharon I."/>
            <person name="Castelle C.J."/>
            <person name="Probst A.J."/>
            <person name="Thomas B.C."/>
            <person name="Singh A."/>
            <person name="Wilkins M.J."/>
            <person name="Karaoz U."/>
            <person name="Brodie E.L."/>
            <person name="Williams K.H."/>
            <person name="Hubbard S.S."/>
            <person name="Banfield J.F."/>
        </authorList>
    </citation>
    <scope>NUCLEOTIDE SEQUENCE [LARGE SCALE GENOMIC DNA]</scope>
</reference>
<accession>A0A1F6GBM2</accession>
<dbReference type="NCBIfam" id="TIGR00652">
    <property type="entry name" value="DapF"/>
    <property type="match status" value="1"/>
</dbReference>
<feature type="binding site" evidence="8">
    <location>
        <position position="162"/>
    </location>
    <ligand>
        <name>substrate</name>
    </ligand>
</feature>
<dbReference type="InterPro" id="IPR001653">
    <property type="entry name" value="DAP_epimerase_DapF"/>
</dbReference>
<name>A0A1F6GBM2_9PROT</name>
<evidence type="ECO:0000256" key="2">
    <source>
        <dbReference type="ARBA" id="ARBA00010219"/>
    </source>
</evidence>
<dbReference type="AlphaFoldDB" id="A0A1F6GBM2"/>
<comment type="subcellular location">
    <subcellularLocation>
        <location evidence="8">Cytoplasm</location>
    </subcellularLocation>
</comment>
<feature type="site" description="Could be important to modulate the pK values of the two catalytic cysteine residues" evidence="8">
    <location>
        <position position="164"/>
    </location>
</feature>
<keyword evidence="8" id="KW-0963">Cytoplasm</keyword>
<comment type="similarity">
    <text evidence="2 8">Belongs to the diaminopimelate epimerase family.</text>
</comment>
<feature type="binding site" evidence="8">
    <location>
        <begin position="76"/>
        <end position="77"/>
    </location>
    <ligand>
        <name>substrate</name>
    </ligand>
</feature>
<evidence type="ECO:0000256" key="6">
    <source>
        <dbReference type="ARBA" id="ARBA00023235"/>
    </source>
</evidence>
<evidence type="ECO:0000256" key="8">
    <source>
        <dbReference type="HAMAP-Rule" id="MF_00197"/>
    </source>
</evidence>
<dbReference type="GO" id="GO:0009089">
    <property type="term" value="P:lysine biosynthetic process via diaminopimelate"/>
    <property type="evidence" value="ECO:0007669"/>
    <property type="project" value="UniProtKB-UniRule"/>
</dbReference>
<dbReference type="STRING" id="1817772.A2527_06675"/>
<evidence type="ECO:0000256" key="5">
    <source>
        <dbReference type="ARBA" id="ARBA00023154"/>
    </source>
</evidence>
<evidence type="ECO:0000313" key="10">
    <source>
        <dbReference type="EMBL" id="OGG95510.1"/>
    </source>
</evidence>
<keyword evidence="6 8" id="KW-0413">Isomerase</keyword>
<dbReference type="UniPathway" id="UPA00034">
    <property type="reaction ID" value="UER00025"/>
</dbReference>
<comment type="pathway">
    <text evidence="1 8">Amino-acid biosynthesis; L-lysine biosynthesis via DAP pathway; DL-2,6-diaminopimelate from LL-2,6-diaminopimelate: step 1/1.</text>
</comment>
<dbReference type="GO" id="GO:0005829">
    <property type="term" value="C:cytosol"/>
    <property type="evidence" value="ECO:0007669"/>
    <property type="project" value="TreeGrafter"/>
</dbReference>
<dbReference type="HAMAP" id="MF_00197">
    <property type="entry name" value="DAP_epimerase"/>
    <property type="match status" value="1"/>
</dbReference>
<evidence type="ECO:0000256" key="1">
    <source>
        <dbReference type="ARBA" id="ARBA00005196"/>
    </source>
</evidence>
<dbReference type="Gene3D" id="3.10.310.10">
    <property type="entry name" value="Diaminopimelate Epimerase, Chain A, domain 1"/>
    <property type="match status" value="2"/>
</dbReference>
<dbReference type="InterPro" id="IPR018510">
    <property type="entry name" value="DAP_epimerase_AS"/>
</dbReference>
<evidence type="ECO:0000313" key="11">
    <source>
        <dbReference type="Proteomes" id="UP000178449"/>
    </source>
</evidence>